<protein>
    <submittedName>
        <fullName evidence="1">Uncharacterized protein</fullName>
    </submittedName>
</protein>
<proteinExistence type="predicted"/>
<evidence type="ECO:0000313" key="2">
    <source>
        <dbReference type="Proteomes" id="UP000093629"/>
    </source>
</evidence>
<reference evidence="2" key="1">
    <citation type="submission" date="2016-06" db="EMBL/GenBank/DDBJ databases">
        <authorList>
            <person name="Sutton G."/>
            <person name="Brinkac L."/>
            <person name="Sanka R."/>
            <person name="Adams M."/>
            <person name="Lau E."/>
            <person name="Garcia-Basteiro A."/>
            <person name="Lopez-Varela E."/>
            <person name="Palencia S."/>
        </authorList>
    </citation>
    <scope>NUCLEOTIDE SEQUENCE [LARGE SCALE GENOMIC DNA]</scope>
    <source>
        <strain evidence="2">1245139.5</strain>
    </source>
</reference>
<dbReference type="Proteomes" id="UP000093629">
    <property type="component" value="Unassembled WGS sequence"/>
</dbReference>
<comment type="caution">
    <text evidence="1">The sequence shown here is derived from an EMBL/GenBank/DDBJ whole genome shotgun (WGS) entry which is preliminary data.</text>
</comment>
<keyword evidence="2" id="KW-1185">Reference proteome</keyword>
<accession>A0A1A3N5J7</accession>
<gene>
    <name evidence="1" type="ORF">A5636_03015</name>
</gene>
<name>A0A1A3N5J7_MYCAS</name>
<dbReference type="PANTHER" id="PTHR46766:SF1">
    <property type="entry name" value="GLUTAMINE-RICH PROTEIN 2"/>
    <property type="match status" value="1"/>
</dbReference>
<dbReference type="GO" id="GO:0052572">
    <property type="term" value="P:response to host immune response"/>
    <property type="evidence" value="ECO:0007669"/>
    <property type="project" value="TreeGrafter"/>
</dbReference>
<organism evidence="1 2">
    <name type="scientific">Mycobacterium asiaticum</name>
    <dbReference type="NCBI Taxonomy" id="1790"/>
    <lineage>
        <taxon>Bacteria</taxon>
        <taxon>Bacillati</taxon>
        <taxon>Actinomycetota</taxon>
        <taxon>Actinomycetes</taxon>
        <taxon>Mycobacteriales</taxon>
        <taxon>Mycobacteriaceae</taxon>
        <taxon>Mycobacterium</taxon>
    </lineage>
</organism>
<evidence type="ECO:0000313" key="1">
    <source>
        <dbReference type="EMBL" id="OBK16610.1"/>
    </source>
</evidence>
<dbReference type="Pfam" id="PF01469">
    <property type="entry name" value="Pentapeptide_2"/>
    <property type="match status" value="1"/>
</dbReference>
<dbReference type="EMBL" id="LZLQ01000063">
    <property type="protein sequence ID" value="OBK16610.1"/>
    <property type="molecule type" value="Genomic_DNA"/>
</dbReference>
<dbReference type="AlphaFoldDB" id="A0A1A3N5J7"/>
<dbReference type="PANTHER" id="PTHR46766">
    <property type="entry name" value="GLUTAMINE-RICH PROTEIN 2"/>
    <property type="match status" value="1"/>
</dbReference>
<sequence length="929" mass="94989">MFNAGGFNTGLMNAGSYNTGSFNAGDANTGDFNPGSVNTGWLNTGDTNTGLANSGNVNTGALISGNYSNGTLWRGNFQGLLGPLSTGLNVLPQMPLSVDINGGVGAITIQPIHILPEIPINIHETLYLGPWVVPPIDVPAMTLDIGIPHVSIGPIKLNPITLWPAQHVDYNATFAWPISTVTIPGIQQVALSPSPIPLTLIGPIHINTGFLVPITFSFDTPALTLFPNGVSIPDTPLSLALGMTVGTDAFSIPGFSIPEQAIPLTIDLVGHIDALSTPAITIDYIPLNLQATGHAGPVGIPGINVAAMPGFGNSTIAPSSGFFNSGAGGSSGFGNVGAHLSGIGNVGAQLSGLLSGSGLGNIGSDNFGLGSFGWGNTGIGNSAVAHTGIFNTLGIAQSPVVFPQSLNFGTISEIPAELRVLGAIGPIHVEPIPIPEFNVHVTGGFIGLREFTLPEITIPAIPIHLSGFLELQGFHVSPTPILPALDASLSAMMNPLSLPSPLITLDNYGPPLGGPGAKFPVAPFYLSISDLKINGPMIGGGNPGVVTPLSLPFNLSTTPLTLFPTGVTIPDQTPLRINLSGGLDSITLFPGGLKFPENPLVSLTNFSLGTSAFTIFPQGFTIDSIPVDLHTSLGIGPIPLGWGYIPPSPANGPIAAVPGGFGITSGLFPLHLTLTGDIGPISIPATPVLDAIKPLLAVTGNIEIGPFTLPDIPIPAVNLSLDGNVDLSFSAPATTLLSGLGIAGGLDIPQIQIASLSTQPAKIYMAVGNTLMLFDFRDGITLNPIIIPGSSIPFSMAELGIPFGGYSNSIPINLSFGSQASTIKSMVLDYIQPINLSVDLEAMSLPATVIPAIPLNMDLITPVGPINIPIISMPGSGNSTSTPASGPFAGFDISGLNFGFPNAGESLLSLFDGSFANRPKPTPKGLPNG</sequence>
<dbReference type="InterPro" id="IPR002989">
    <property type="entry name" value="Mycobac_pentapep"/>
</dbReference>